<organism evidence="2 3">
    <name type="scientific">Fusarium albosuccineum</name>
    <dbReference type="NCBI Taxonomy" id="1237068"/>
    <lineage>
        <taxon>Eukaryota</taxon>
        <taxon>Fungi</taxon>
        <taxon>Dikarya</taxon>
        <taxon>Ascomycota</taxon>
        <taxon>Pezizomycotina</taxon>
        <taxon>Sordariomycetes</taxon>
        <taxon>Hypocreomycetidae</taxon>
        <taxon>Hypocreales</taxon>
        <taxon>Nectriaceae</taxon>
        <taxon>Fusarium</taxon>
        <taxon>Fusarium decemcellulare species complex</taxon>
    </lineage>
</organism>
<dbReference type="SUPFAM" id="SSF56601">
    <property type="entry name" value="beta-lactamase/transpeptidase-like"/>
    <property type="match status" value="1"/>
</dbReference>
<dbReference type="InterPro" id="IPR012338">
    <property type="entry name" value="Beta-lactam/transpept-like"/>
</dbReference>
<dbReference type="EMBL" id="JAADYS010000164">
    <property type="protein sequence ID" value="KAF4471803.1"/>
    <property type="molecule type" value="Genomic_DNA"/>
</dbReference>
<dbReference type="OrthoDB" id="428260at2759"/>
<evidence type="ECO:0000313" key="2">
    <source>
        <dbReference type="EMBL" id="KAF4471803.1"/>
    </source>
</evidence>
<evidence type="ECO:0000313" key="3">
    <source>
        <dbReference type="Proteomes" id="UP000554235"/>
    </source>
</evidence>
<proteinExistence type="predicted"/>
<protein>
    <submittedName>
        <fullName evidence="2">Beta-lactamase transpeptidase</fullName>
    </submittedName>
</protein>
<dbReference type="InterPro" id="IPR001466">
    <property type="entry name" value="Beta-lactam-related"/>
</dbReference>
<dbReference type="Pfam" id="PF00144">
    <property type="entry name" value="Beta-lactamase"/>
    <property type="match status" value="1"/>
</dbReference>
<keyword evidence="3" id="KW-1185">Reference proteome</keyword>
<name>A0A8H4PM19_9HYPO</name>
<accession>A0A8H4PM19</accession>
<dbReference type="InterPro" id="IPR050789">
    <property type="entry name" value="Diverse_Enzym_Activities"/>
</dbReference>
<dbReference type="Gene3D" id="3.40.710.10">
    <property type="entry name" value="DD-peptidase/beta-lactamase superfamily"/>
    <property type="match status" value="1"/>
</dbReference>
<dbReference type="PANTHER" id="PTHR43283:SF3">
    <property type="entry name" value="BETA-LACTAMASE FAMILY PROTEIN (AFU_ORTHOLOGUE AFUA_5G07500)"/>
    <property type="match status" value="1"/>
</dbReference>
<reference evidence="2 3" key="1">
    <citation type="submission" date="2020-01" db="EMBL/GenBank/DDBJ databases">
        <title>Identification and distribution of gene clusters putatively required for synthesis of sphingolipid metabolism inhibitors in phylogenetically diverse species of the filamentous fungus Fusarium.</title>
        <authorList>
            <person name="Kim H.-S."/>
            <person name="Busman M."/>
            <person name="Brown D.W."/>
            <person name="Divon H."/>
            <person name="Uhlig S."/>
            <person name="Proctor R.H."/>
        </authorList>
    </citation>
    <scope>NUCLEOTIDE SEQUENCE [LARGE SCALE GENOMIC DNA]</scope>
    <source>
        <strain evidence="2 3">NRRL 20459</strain>
    </source>
</reference>
<sequence>MRISVESQQQIQKNLDDATRDQHKGVPGLVFVSIDRNGDTLAAHASGTKGLNSSDPMTLDTVFWIASCTKLITAIACMQLVEQGTLALDDAQLVYYFCPVLAEKKVLQHGELVPREGDITLRNLLSHTAGFGYPFFNKRLNDLKLAGVGDGVAPSEAAMVSMPLVNQPGSRWEYGINLDWAGILVERASGLKLNDYFQKYIFEPLGLEHIGMFPTPDMKQQIASMHQRSDGINSERDNPLRHALEARTSEERAAVFNSGGGGCFARPTDFVQILAALLNSGTSPTTSAQILKPETVDAMFQNQIQDFPDFGRQGAVTVRPEVTNSLSEMFPQEGSPPQGWGLSFFLTLEPGFTGRGANAATWGGLPNLHYWIDREKGVAGMIASQILPFGDSQVVAEWMKCEAAVYQGLGEEFV</sequence>
<comment type="caution">
    <text evidence="2">The sequence shown here is derived from an EMBL/GenBank/DDBJ whole genome shotgun (WGS) entry which is preliminary data.</text>
</comment>
<gene>
    <name evidence="2" type="ORF">FALBO_1286</name>
</gene>
<evidence type="ECO:0000259" key="1">
    <source>
        <dbReference type="Pfam" id="PF00144"/>
    </source>
</evidence>
<dbReference type="Proteomes" id="UP000554235">
    <property type="component" value="Unassembled WGS sequence"/>
</dbReference>
<dbReference type="PANTHER" id="PTHR43283">
    <property type="entry name" value="BETA-LACTAMASE-RELATED"/>
    <property type="match status" value="1"/>
</dbReference>
<dbReference type="AlphaFoldDB" id="A0A8H4PM19"/>
<feature type="domain" description="Beta-lactamase-related" evidence="1">
    <location>
        <begin position="22"/>
        <end position="389"/>
    </location>
</feature>